<name>A0A158A976_9BURK</name>
<reference evidence="1" key="1">
    <citation type="submission" date="2016-01" db="EMBL/GenBank/DDBJ databases">
        <authorList>
            <person name="Peeters C."/>
        </authorList>
    </citation>
    <scope>NUCLEOTIDE SEQUENCE</scope>
    <source>
        <strain evidence="1">LMG 29321</strain>
    </source>
</reference>
<organism evidence="1 2">
    <name type="scientific">Caballeronia calidae</name>
    <dbReference type="NCBI Taxonomy" id="1777139"/>
    <lineage>
        <taxon>Bacteria</taxon>
        <taxon>Pseudomonadati</taxon>
        <taxon>Pseudomonadota</taxon>
        <taxon>Betaproteobacteria</taxon>
        <taxon>Burkholderiales</taxon>
        <taxon>Burkholderiaceae</taxon>
        <taxon>Caballeronia</taxon>
    </lineage>
</organism>
<keyword evidence="2" id="KW-1185">Reference proteome</keyword>
<comment type="caution">
    <text evidence="1">The sequence shown here is derived from an EMBL/GenBank/DDBJ whole genome shotgun (WGS) entry which is preliminary data.</text>
</comment>
<sequence length="115" mass="12937">MRTWGRVWDEEGDATWVLVQTDANGYNDNVYLTALCQVLKLNLGESPFYANYGIPAQQTVITQVFPDFYVMQVQQQFASYFASLTIMRVQNVSSPTYNVTVVTHSGAILTRTVAT</sequence>
<gene>
    <name evidence="1" type="ORF">AWB78_01346</name>
</gene>
<proteinExistence type="predicted"/>
<evidence type="ECO:0000313" key="1">
    <source>
        <dbReference type="EMBL" id="SAK53647.1"/>
    </source>
</evidence>
<evidence type="ECO:0008006" key="3">
    <source>
        <dbReference type="Google" id="ProtNLM"/>
    </source>
</evidence>
<protein>
    <recommendedName>
        <fullName evidence="3">Bacteriophage protein</fullName>
    </recommendedName>
</protein>
<dbReference type="RefSeq" id="WP_062603368.1">
    <property type="nucleotide sequence ID" value="NZ_FCOX02000004.1"/>
</dbReference>
<dbReference type="OrthoDB" id="6477955at2"/>
<dbReference type="Proteomes" id="UP000071859">
    <property type="component" value="Unassembled WGS sequence"/>
</dbReference>
<dbReference type="AlphaFoldDB" id="A0A158A976"/>
<dbReference type="EMBL" id="FCOX02000004">
    <property type="protein sequence ID" value="SAK53647.1"/>
    <property type="molecule type" value="Genomic_DNA"/>
</dbReference>
<evidence type="ECO:0000313" key="2">
    <source>
        <dbReference type="Proteomes" id="UP000071859"/>
    </source>
</evidence>
<accession>A0A158A976</accession>